<keyword evidence="3 9" id="KW-0732">Signal</keyword>
<evidence type="ECO:0000256" key="2">
    <source>
        <dbReference type="ARBA" id="ARBA00022670"/>
    </source>
</evidence>
<evidence type="ECO:0000256" key="9">
    <source>
        <dbReference type="SAM" id="SignalP"/>
    </source>
</evidence>
<evidence type="ECO:0000259" key="11">
    <source>
        <dbReference type="PROSITE" id="PS50853"/>
    </source>
</evidence>
<dbReference type="SUPFAM" id="SSF49854">
    <property type="entry name" value="Spermadhesin, CUB domain"/>
    <property type="match status" value="1"/>
</dbReference>
<dbReference type="Gene3D" id="2.60.40.10">
    <property type="entry name" value="Immunoglobulins"/>
    <property type="match status" value="2"/>
</dbReference>
<name>A0A090Q2L8_9FLAO</name>
<dbReference type="Pfam" id="PF20009">
    <property type="entry name" value="GEVED"/>
    <property type="match status" value="1"/>
</dbReference>
<evidence type="ECO:0000256" key="4">
    <source>
        <dbReference type="ARBA" id="ARBA00022801"/>
    </source>
</evidence>
<dbReference type="eggNOG" id="COG3342">
    <property type="taxonomic scope" value="Bacteria"/>
</dbReference>
<dbReference type="Pfam" id="PF18962">
    <property type="entry name" value="Por_Secre_tail"/>
    <property type="match status" value="1"/>
</dbReference>
<dbReference type="GO" id="GO:0004252">
    <property type="term" value="F:serine-type endopeptidase activity"/>
    <property type="evidence" value="ECO:0007669"/>
    <property type="project" value="UniProtKB-UniRule"/>
</dbReference>
<dbReference type="InterPro" id="IPR023828">
    <property type="entry name" value="Peptidase_S8_Ser-AS"/>
</dbReference>
<dbReference type="CDD" id="cd04842">
    <property type="entry name" value="Peptidases_S8_Kp43_protease"/>
    <property type="match status" value="1"/>
</dbReference>
<feature type="domain" description="CUB" evidence="10">
    <location>
        <begin position="862"/>
        <end position="1004"/>
    </location>
</feature>
<dbReference type="Pfam" id="PF00082">
    <property type="entry name" value="Peptidase_S8"/>
    <property type="match status" value="1"/>
</dbReference>
<evidence type="ECO:0000313" key="13">
    <source>
        <dbReference type="Proteomes" id="UP000029221"/>
    </source>
</evidence>
<protein>
    <recommendedName>
        <fullName evidence="14">Peptidase S8</fullName>
    </recommendedName>
</protein>
<dbReference type="Proteomes" id="UP000029221">
    <property type="component" value="Unassembled WGS sequence"/>
</dbReference>
<dbReference type="InterPro" id="IPR045474">
    <property type="entry name" value="GEVED"/>
</dbReference>
<sequence>MKQTITLSILLIFSLMSFLSFSQTLKQKEVIVRNSNQQALEQLKKQAVAENEKQSEAVQNFTNQNNLKVKTRTEDGRLFEIQRIINGVPVYYTTYNTDAARSTRTNFLHANGGINLNLDGQNLVAHVDGGVARTTHVEYDGPGGSNRFSVGDATTSLDFHAAHVTGTIIAYGAQADAKGMAPSASAVGYDWNNDYVEALTASQQGMLISNHSYGYAARDQNGNAQLPDYLFGGYIDVSRDWDDLLYNTPYYLMVTAAGNDGNDNTANNAPLDNNGQYDKLTGFKTSKNNLVVANARDAIVNPDGSLSSVSINTSSSEGPTDDLRIKPDITGNGTGVYSTFESSDNDYDSISGTSMASPNVAGSLLLLQEHYNDVNNTFMRAATLKGLALHTADDAGTTGPDAVFGWGLLNAKKAAEVITANGDTSIISELSLSSGQSYQIVVNSNNFDTLQASISWTDLPGTATTNVNDNSPKLINDLDIRITQNNDTFTPWRLTGVTTNGKGDNDRDPYERIDVDNPSGSYTITVTHKGSLATGSQNFSLIVTGLASNAPCVATTPTNVTAVNATHSSAFINWDAIPGAGYEVSFRESGTSTWNTASTNRAEYLLTGLTSSTNYELRVRSVCSSSQSSYSSVITFSTTVVTYCESYGTDQSDEFISRVQFSSIDNSTTAEAGGYGDYTNLIANVDPGSSYPITITPTWNGAAYTEGYAVFIDFNQDGDFDDQDETVYTERNTTGTPASGSITIPSNALSGTTRMRVIMQYDTISTSCETFTYGEVEDYTIAVSTPGCSNISNLQTDAITSDSVTISWLENNSPAGNQWEVVIVNSGAAVPAVGTANVFSIPHTLSNLSQNTSYDIYVRANCASSFQVLTVTTSADWCGASLADSGGTGAEYGDNENQVYTICPNTPGEKVVINFSEFNIENNGSGCYDGLTIYDGDSTSGTIIAPPNGGNAWCWDRNDSPANGSGDLLHTSIAATTTSGCITLVFTSDGSVTRDGFTLSTSCEFVVYLWDGTSWTNDPSSSISSSNNLYINDGNTAILNDVAEFNNLYMDDESTLMVNNNTVSIKGNADVNGEIIGEYSIELDANAQQFITGNGSIDHLKANNTGGVELLGTLDIQKSLEVLNGNLNTNNNLVFKSNAQHTAVFNTLGTGASITGEVTVEQFIPAGNRAFRFIGPTVSGSTVFDGWQESGSALSGFGTHITGTAGTIGTVNSTTGLDETASGNPSLFKWISNSQTWDAVSNTKTEQFVPGTFYRIMIRGDRNTDLSNNTAAVTATTLRARGNLHTGSFTSSPTLNTGEFFSMANPYQAKLDLSTVTKSGVGNDMYYWDPTIGPRGTYSTIDMTSGVGTVGNTTQVLEPGQAVFMTATTTNPNVTIEETNKITGSSNSGVFRSNLNSEFVFVKLYQTSRLQANQSESDGLYIEFNDQYDNNINLDDAVKVNGLNANISIDKGSQKLSIERRAFPTSDEVVPLHISNYLVTDYTFEISVDDLNGNQVYLRDTYTSQLHPLNMNNRTLINFQISPSDNASIDSNRFELVFQKSTLTQGDITNSNALSIYPNPLSSGILNVELNSVEFENAQLSIYDVSGKLVKSEKIDSNKTRVLGLDSIAKGVYLIKVQTSSHNYSAQFIKN</sequence>
<dbReference type="PROSITE" id="PS00138">
    <property type="entry name" value="SUBTILASE_SER"/>
    <property type="match status" value="1"/>
</dbReference>
<dbReference type="InterPro" id="IPR003961">
    <property type="entry name" value="FN3_dom"/>
</dbReference>
<dbReference type="GO" id="GO:0006508">
    <property type="term" value="P:proteolysis"/>
    <property type="evidence" value="ECO:0007669"/>
    <property type="project" value="UniProtKB-KW"/>
</dbReference>
<evidence type="ECO:0000256" key="5">
    <source>
        <dbReference type="ARBA" id="ARBA00022825"/>
    </source>
</evidence>
<feature type="active site" description="Charge relay system" evidence="7">
    <location>
        <position position="160"/>
    </location>
</feature>
<dbReference type="STRING" id="319236.BST91_08100"/>
<dbReference type="CDD" id="cd00063">
    <property type="entry name" value="FN3"/>
    <property type="match status" value="2"/>
</dbReference>
<evidence type="ECO:0000259" key="10">
    <source>
        <dbReference type="PROSITE" id="PS01180"/>
    </source>
</evidence>
<dbReference type="PANTHER" id="PTHR43806">
    <property type="entry name" value="PEPTIDASE S8"/>
    <property type="match status" value="1"/>
</dbReference>
<dbReference type="RefSeq" id="WP_084692535.1">
    <property type="nucleotide sequence ID" value="NZ_BBML01000002.1"/>
</dbReference>
<dbReference type="SUPFAM" id="SSF49265">
    <property type="entry name" value="Fibronectin type III"/>
    <property type="match status" value="2"/>
</dbReference>
<dbReference type="InterPro" id="IPR000859">
    <property type="entry name" value="CUB_dom"/>
</dbReference>
<dbReference type="SMART" id="SM00060">
    <property type="entry name" value="FN3"/>
    <property type="match status" value="2"/>
</dbReference>
<evidence type="ECO:0000256" key="1">
    <source>
        <dbReference type="ARBA" id="ARBA00011073"/>
    </source>
</evidence>
<evidence type="ECO:0000313" key="12">
    <source>
        <dbReference type="EMBL" id="GAK96432.1"/>
    </source>
</evidence>
<dbReference type="eggNOG" id="COG1404">
    <property type="taxonomic scope" value="Bacteria"/>
</dbReference>
<dbReference type="InterPro" id="IPR026444">
    <property type="entry name" value="Secre_tail"/>
</dbReference>
<dbReference type="InterPro" id="IPR036852">
    <property type="entry name" value="Peptidase_S8/S53_dom_sf"/>
</dbReference>
<keyword evidence="4 7" id="KW-0378">Hydrolase</keyword>
<dbReference type="InterPro" id="IPR008979">
    <property type="entry name" value="Galactose-bd-like_sf"/>
</dbReference>
<dbReference type="InterPro" id="IPR036116">
    <property type="entry name" value="FN3_sf"/>
</dbReference>
<dbReference type="PROSITE" id="PS50853">
    <property type="entry name" value="FN3"/>
    <property type="match status" value="1"/>
</dbReference>
<reference evidence="12" key="1">
    <citation type="journal article" date="2014" name="Genome Announc.">
        <title>Draft Genome Sequences of Marine Flavobacterium Nonlabens Strains NR17, NR24, NR27, NR32, NR33, and Ara13.</title>
        <authorList>
            <person name="Nakanishi M."/>
            <person name="Meirelles P."/>
            <person name="Suzuki R."/>
            <person name="Takatani N."/>
            <person name="Mino S."/>
            <person name="Suda W."/>
            <person name="Oshima K."/>
            <person name="Hattori M."/>
            <person name="Ohkuma M."/>
            <person name="Hosokawa M."/>
            <person name="Miyashita K."/>
            <person name="Thompson F.L."/>
            <person name="Niwa A."/>
            <person name="Sawabe T."/>
            <person name="Sawabe T."/>
        </authorList>
    </citation>
    <scope>NUCLEOTIDE SEQUENCE [LARGE SCALE GENOMIC DNA]</scope>
    <source>
        <strain evidence="12">JCM 19294</strain>
    </source>
</reference>
<dbReference type="PROSITE" id="PS01180">
    <property type="entry name" value="CUB"/>
    <property type="match status" value="1"/>
</dbReference>
<dbReference type="Gene3D" id="2.60.120.380">
    <property type="match status" value="1"/>
</dbReference>
<evidence type="ECO:0008006" key="14">
    <source>
        <dbReference type="Google" id="ProtNLM"/>
    </source>
</evidence>
<dbReference type="InterPro" id="IPR034058">
    <property type="entry name" value="TagA/B/C/D_pept_dom"/>
</dbReference>
<dbReference type="CDD" id="cd00041">
    <property type="entry name" value="CUB"/>
    <property type="match status" value="1"/>
</dbReference>
<dbReference type="PANTHER" id="PTHR43806:SF11">
    <property type="entry name" value="CEREVISIN-RELATED"/>
    <property type="match status" value="1"/>
</dbReference>
<dbReference type="SUPFAM" id="SSF49785">
    <property type="entry name" value="Galactose-binding domain-like"/>
    <property type="match status" value="1"/>
</dbReference>
<keyword evidence="8" id="KW-0175">Coiled coil</keyword>
<comment type="similarity">
    <text evidence="1 7">Belongs to the peptidase S8 family.</text>
</comment>
<keyword evidence="6" id="KW-1015">Disulfide bond</keyword>
<evidence type="ECO:0000256" key="7">
    <source>
        <dbReference type="PROSITE-ProRule" id="PRU01240"/>
    </source>
</evidence>
<comment type="caution">
    <text evidence="12">The sequence shown here is derived from an EMBL/GenBank/DDBJ whole genome shotgun (WGS) entry which is preliminary data.</text>
</comment>
<dbReference type="SUPFAM" id="SSF52743">
    <property type="entry name" value="Subtilisin-like"/>
    <property type="match status" value="1"/>
</dbReference>
<keyword evidence="5 7" id="KW-0720">Serine protease</keyword>
<feature type="active site" description="Charge relay system" evidence="7">
    <location>
        <position position="128"/>
    </location>
</feature>
<organism evidence="12 13">
    <name type="scientific">Nonlabens tegetincola</name>
    <dbReference type="NCBI Taxonomy" id="323273"/>
    <lineage>
        <taxon>Bacteria</taxon>
        <taxon>Pseudomonadati</taxon>
        <taxon>Bacteroidota</taxon>
        <taxon>Flavobacteriia</taxon>
        <taxon>Flavobacteriales</taxon>
        <taxon>Flavobacteriaceae</taxon>
        <taxon>Nonlabens</taxon>
    </lineage>
</organism>
<dbReference type="Gene3D" id="3.40.50.200">
    <property type="entry name" value="Peptidase S8/S53 domain"/>
    <property type="match status" value="1"/>
</dbReference>
<dbReference type="Pfam" id="PF00041">
    <property type="entry name" value="fn3"/>
    <property type="match status" value="1"/>
</dbReference>
<dbReference type="NCBIfam" id="TIGR04183">
    <property type="entry name" value="Por_Secre_tail"/>
    <property type="match status" value="1"/>
</dbReference>
<feature type="active site" description="Charge relay system" evidence="7">
    <location>
        <position position="354"/>
    </location>
</feature>
<accession>A0A090Q2L8</accession>
<dbReference type="Gene3D" id="2.60.120.290">
    <property type="entry name" value="Spermadhesin, CUB domain"/>
    <property type="match status" value="1"/>
</dbReference>
<dbReference type="InterPro" id="IPR000209">
    <property type="entry name" value="Peptidase_S8/S53_dom"/>
</dbReference>
<feature type="coiled-coil region" evidence="8">
    <location>
        <begin position="33"/>
        <end position="64"/>
    </location>
</feature>
<dbReference type="PROSITE" id="PS51892">
    <property type="entry name" value="SUBTILASE"/>
    <property type="match status" value="1"/>
</dbReference>
<feature type="chain" id="PRO_5001862749" description="Peptidase S8" evidence="9">
    <location>
        <begin position="23"/>
        <end position="1631"/>
    </location>
</feature>
<dbReference type="EMBL" id="BBML01000002">
    <property type="protein sequence ID" value="GAK96432.1"/>
    <property type="molecule type" value="Genomic_DNA"/>
</dbReference>
<feature type="signal peptide" evidence="9">
    <location>
        <begin position="1"/>
        <end position="22"/>
    </location>
</feature>
<dbReference type="InterPro" id="IPR013783">
    <property type="entry name" value="Ig-like_fold"/>
</dbReference>
<keyword evidence="2 7" id="KW-0645">Protease</keyword>
<evidence type="ECO:0000256" key="8">
    <source>
        <dbReference type="SAM" id="Coils"/>
    </source>
</evidence>
<feature type="domain" description="Fibronectin type-III" evidence="11">
    <location>
        <begin position="556"/>
        <end position="641"/>
    </location>
</feature>
<dbReference type="InterPro" id="IPR050131">
    <property type="entry name" value="Peptidase_S8_subtilisin-like"/>
</dbReference>
<keyword evidence="13" id="KW-1185">Reference proteome</keyword>
<dbReference type="SMART" id="SM00042">
    <property type="entry name" value="CUB"/>
    <property type="match status" value="1"/>
</dbReference>
<proteinExistence type="inferred from homology"/>
<evidence type="ECO:0000256" key="3">
    <source>
        <dbReference type="ARBA" id="ARBA00022729"/>
    </source>
</evidence>
<gene>
    <name evidence="12" type="ORF">JCM19294_1945</name>
</gene>
<dbReference type="InterPro" id="IPR035914">
    <property type="entry name" value="Sperma_CUB_dom_sf"/>
</dbReference>
<evidence type="ECO:0000256" key="6">
    <source>
        <dbReference type="ARBA" id="ARBA00023157"/>
    </source>
</evidence>